<accession>A0A6M3K9Z5</accession>
<name>A0A6M3K9Z5_9ZZZZ</name>
<dbReference type="EMBL" id="MT142338">
    <property type="protein sequence ID" value="QJA78478.1"/>
    <property type="molecule type" value="Genomic_DNA"/>
</dbReference>
<dbReference type="Gene3D" id="3.40.630.30">
    <property type="match status" value="1"/>
</dbReference>
<reference evidence="1" key="1">
    <citation type="submission" date="2020-03" db="EMBL/GenBank/DDBJ databases">
        <title>The deep terrestrial virosphere.</title>
        <authorList>
            <person name="Holmfeldt K."/>
            <person name="Nilsson E."/>
            <person name="Simone D."/>
            <person name="Lopez-Fernandez M."/>
            <person name="Wu X."/>
            <person name="de Brujin I."/>
            <person name="Lundin D."/>
            <person name="Andersson A."/>
            <person name="Bertilsson S."/>
            <person name="Dopson M."/>
        </authorList>
    </citation>
    <scope>NUCLEOTIDE SEQUENCE</scope>
    <source>
        <strain evidence="1">MM415A01069</strain>
    </source>
</reference>
<evidence type="ECO:0008006" key="2">
    <source>
        <dbReference type="Google" id="ProtNLM"/>
    </source>
</evidence>
<evidence type="ECO:0000313" key="1">
    <source>
        <dbReference type="EMBL" id="QJA78478.1"/>
    </source>
</evidence>
<dbReference type="SUPFAM" id="SSF55729">
    <property type="entry name" value="Acyl-CoA N-acyltransferases (Nat)"/>
    <property type="match status" value="1"/>
</dbReference>
<protein>
    <recommendedName>
        <fullName evidence="2">BioF2-like acetyltransferase domain-containing protein</fullName>
    </recommendedName>
</protein>
<dbReference type="AlphaFoldDB" id="A0A6M3K9Z5"/>
<gene>
    <name evidence="1" type="ORF">MM415A01069_0012</name>
</gene>
<proteinExistence type="predicted"/>
<dbReference type="InterPro" id="IPR016181">
    <property type="entry name" value="Acyl_CoA_acyltransferase"/>
</dbReference>
<sequence>MIVSIKRYSSEYKNEWDNFVNSSKNGVFFFLRDYVEYHSHRFIDYSLMFYFDKNLIAVLPANLNDNVLFSHGGLSFGGMVLDSKITTLRATEVFLELWKFLQQNGITEIIYKCIPSIYHIHPAEEDLYSLYQADALLIKRLPSAVIRMDNKIKFQNLRQRGIKKGVKSGVTVCETDNYTLYWDMLSANLMNKYKVAPVHSLEEIEYLRNKFPTNIRLFASFQHEEMVGGVVIYENVHVVRAQYIASVPGGRSIGAVDVIFNYLINEYYCDKDYFDFGVSTETYLVNDKLILNKGLIAQKEGFGARSVMYDTYKINIYEKEDL</sequence>
<organism evidence="1">
    <name type="scientific">viral metagenome</name>
    <dbReference type="NCBI Taxonomy" id="1070528"/>
    <lineage>
        <taxon>unclassified sequences</taxon>
        <taxon>metagenomes</taxon>
        <taxon>organismal metagenomes</taxon>
    </lineage>
</organism>